<protein>
    <recommendedName>
        <fullName evidence="8">CST complex subunit TEN1</fullName>
    </recommendedName>
    <alternativeName>
        <fullName evidence="10">Protein telomeric pathways with STN1 homolog</fullName>
    </alternativeName>
    <alternativeName>
        <fullName evidence="9">Telomere length regulation protein TEN1 homolog</fullName>
    </alternativeName>
</protein>
<proteinExistence type="inferred from homology"/>
<dbReference type="InterPro" id="IPR012340">
    <property type="entry name" value="NA-bd_OB-fold"/>
</dbReference>
<sequence length="138" mass="15700">MLPKPGIYYFPWEVSDGQVPDGSTLRTFGRLCLYDMTHSLVTLTAQHKSDQCQLRVCTKLVEPFEPHVDFLYMVLGDLEHEEDGGSVVKARLLTCVEGMDLSLLEKAILEQRLYLQKRQQPIGVTGTWPTPPRAPHFQ</sequence>
<evidence type="ECO:0000313" key="12">
    <source>
        <dbReference type="Proteomes" id="UP001152836"/>
    </source>
</evidence>
<reference evidence="11" key="1">
    <citation type="submission" date="2022-06" db="EMBL/GenBank/DDBJ databases">
        <authorList>
            <person name="Andreotti S."/>
            <person name="Wyler E."/>
        </authorList>
    </citation>
    <scope>NUCLEOTIDE SEQUENCE</scope>
</reference>
<evidence type="ECO:0000256" key="7">
    <source>
        <dbReference type="ARBA" id="ARBA00061044"/>
    </source>
</evidence>
<keyword evidence="5" id="KW-0238">DNA-binding</keyword>
<keyword evidence="6" id="KW-0539">Nucleus</keyword>
<dbReference type="GO" id="GO:0042162">
    <property type="term" value="F:telomeric DNA binding"/>
    <property type="evidence" value="ECO:0007669"/>
    <property type="project" value="TreeGrafter"/>
</dbReference>
<evidence type="ECO:0000256" key="4">
    <source>
        <dbReference type="ARBA" id="ARBA00022895"/>
    </source>
</evidence>
<keyword evidence="4" id="KW-0779">Telomere</keyword>
<evidence type="ECO:0000256" key="3">
    <source>
        <dbReference type="ARBA" id="ARBA00022454"/>
    </source>
</evidence>
<dbReference type="PANTHER" id="PTHR33905">
    <property type="entry name" value="CST COMPLEX SUBUNIT TEN1"/>
    <property type="match status" value="1"/>
</dbReference>
<comment type="caution">
    <text evidence="11">The sequence shown here is derived from an EMBL/GenBank/DDBJ whole genome shotgun (WGS) entry which is preliminary data.</text>
</comment>
<comment type="subcellular location">
    <subcellularLocation>
        <location evidence="2">Chromosome</location>
        <location evidence="2">Telomere</location>
    </subcellularLocation>
    <subcellularLocation>
        <location evidence="1">Nucleus</location>
    </subcellularLocation>
</comment>
<comment type="similarity">
    <text evidence="7">Belongs to the TEN1 family.</text>
</comment>
<organism evidence="11 12">
    <name type="scientific">Phodopus roborovskii</name>
    <name type="common">Roborovski's desert hamster</name>
    <name type="synonym">Cricetulus roborovskii</name>
    <dbReference type="NCBI Taxonomy" id="109678"/>
    <lineage>
        <taxon>Eukaryota</taxon>
        <taxon>Metazoa</taxon>
        <taxon>Chordata</taxon>
        <taxon>Craniata</taxon>
        <taxon>Vertebrata</taxon>
        <taxon>Euteleostomi</taxon>
        <taxon>Mammalia</taxon>
        <taxon>Eutheria</taxon>
        <taxon>Euarchontoglires</taxon>
        <taxon>Glires</taxon>
        <taxon>Rodentia</taxon>
        <taxon>Myomorpha</taxon>
        <taxon>Muroidea</taxon>
        <taxon>Cricetidae</taxon>
        <taxon>Cricetinae</taxon>
        <taxon>Phodopus</taxon>
    </lineage>
</organism>
<dbReference type="GO" id="GO:0032211">
    <property type="term" value="P:negative regulation of telomere maintenance via telomerase"/>
    <property type="evidence" value="ECO:0007669"/>
    <property type="project" value="TreeGrafter"/>
</dbReference>
<name>A0AAU9YQ35_PHORO</name>
<evidence type="ECO:0000256" key="2">
    <source>
        <dbReference type="ARBA" id="ARBA00004574"/>
    </source>
</evidence>
<dbReference type="Proteomes" id="UP001152836">
    <property type="component" value="Unassembled WGS sequence"/>
</dbReference>
<dbReference type="GO" id="GO:0010521">
    <property type="term" value="F:telomerase inhibitor activity"/>
    <property type="evidence" value="ECO:0007669"/>
    <property type="project" value="TreeGrafter"/>
</dbReference>
<gene>
    <name evidence="11" type="primary">Ten1</name>
    <name evidence="11" type="ORF">PHOROB_LOCUS532</name>
</gene>
<evidence type="ECO:0000256" key="9">
    <source>
        <dbReference type="ARBA" id="ARBA00078215"/>
    </source>
</evidence>
<dbReference type="AlphaFoldDB" id="A0AAU9YQ35"/>
<evidence type="ECO:0000256" key="6">
    <source>
        <dbReference type="ARBA" id="ARBA00023242"/>
    </source>
</evidence>
<dbReference type="Gene3D" id="2.40.50.140">
    <property type="entry name" value="Nucleic acid-binding proteins"/>
    <property type="match status" value="1"/>
</dbReference>
<accession>A0AAU9YQ35</accession>
<dbReference type="Pfam" id="PF15490">
    <property type="entry name" value="Ten1_2"/>
    <property type="match status" value="1"/>
</dbReference>
<dbReference type="FunFam" id="2.40.50.140:FF:000203">
    <property type="entry name" value="TEN1 subunit of CST complex"/>
    <property type="match status" value="1"/>
</dbReference>
<dbReference type="InterPro" id="IPR029146">
    <property type="entry name" value="Ten1_animal_plant"/>
</dbReference>
<keyword evidence="3" id="KW-0158">Chromosome</keyword>
<evidence type="ECO:0000256" key="8">
    <source>
        <dbReference type="ARBA" id="ARBA00068173"/>
    </source>
</evidence>
<dbReference type="EMBL" id="CALSGD010000036">
    <property type="protein sequence ID" value="CAH6776444.1"/>
    <property type="molecule type" value="Genomic_DNA"/>
</dbReference>
<evidence type="ECO:0000313" key="11">
    <source>
        <dbReference type="EMBL" id="CAH6776444.1"/>
    </source>
</evidence>
<evidence type="ECO:0000256" key="1">
    <source>
        <dbReference type="ARBA" id="ARBA00004123"/>
    </source>
</evidence>
<evidence type="ECO:0000256" key="5">
    <source>
        <dbReference type="ARBA" id="ARBA00023125"/>
    </source>
</evidence>
<evidence type="ECO:0000256" key="10">
    <source>
        <dbReference type="ARBA" id="ARBA00079840"/>
    </source>
</evidence>
<dbReference type="PANTHER" id="PTHR33905:SF1">
    <property type="entry name" value="CST COMPLEX SUBUNIT TEN1"/>
    <property type="match status" value="1"/>
</dbReference>
<dbReference type="GO" id="GO:1990879">
    <property type="term" value="C:CST complex"/>
    <property type="evidence" value="ECO:0007669"/>
    <property type="project" value="InterPro"/>
</dbReference>
<dbReference type="GO" id="GO:0003697">
    <property type="term" value="F:single-stranded DNA binding"/>
    <property type="evidence" value="ECO:0007669"/>
    <property type="project" value="InterPro"/>
</dbReference>
<keyword evidence="12" id="KW-1185">Reference proteome</keyword>